<organism evidence="2 3">
    <name type="scientific">Thiothrix unzii</name>
    <dbReference type="NCBI Taxonomy" id="111769"/>
    <lineage>
        <taxon>Bacteria</taxon>
        <taxon>Pseudomonadati</taxon>
        <taxon>Pseudomonadota</taxon>
        <taxon>Gammaproteobacteria</taxon>
        <taxon>Thiotrichales</taxon>
        <taxon>Thiotrichaceae</taxon>
        <taxon>Thiothrix</taxon>
    </lineage>
</organism>
<proteinExistence type="predicted"/>
<dbReference type="KEGG" id="tun:J9260_06085"/>
<dbReference type="Proteomes" id="UP000672009">
    <property type="component" value="Chromosome"/>
</dbReference>
<reference evidence="2" key="1">
    <citation type="submission" date="2021-04" db="EMBL/GenBank/DDBJ databases">
        <title>Genomics, taxonomy and metabolism of representatives of sulfur bacteria of the genus Thiothrix: Thiothrix fructosivorans QT, Thiothrix unzii A1T and three new species, Thiothrix subterranea sp. nov., Thiothrix litoralis sp. nov. and 'Candidatus Thiothrix anitrata' sp. nov.</title>
        <authorList>
            <person name="Ravin N.V."/>
            <person name="Smolyakov D."/>
            <person name="Rudenko T.S."/>
            <person name="Mardanov A.V."/>
            <person name="Beletsky A.V."/>
            <person name="Markov N.D."/>
            <person name="Fomenkov A.I."/>
            <person name="Roberts R.J."/>
            <person name="Karnachuk O.V."/>
            <person name="Novikov A."/>
            <person name="Grabovich M.Y."/>
        </authorList>
    </citation>
    <scope>NUCLEOTIDE SEQUENCE</scope>
    <source>
        <strain evidence="2">A1</strain>
    </source>
</reference>
<keyword evidence="3" id="KW-1185">Reference proteome</keyword>
<evidence type="ECO:0000313" key="3">
    <source>
        <dbReference type="Proteomes" id="UP000672009"/>
    </source>
</evidence>
<feature type="signal peptide" evidence="1">
    <location>
        <begin position="1"/>
        <end position="23"/>
    </location>
</feature>
<accession>A0A975FB07</accession>
<evidence type="ECO:0000256" key="1">
    <source>
        <dbReference type="SAM" id="SignalP"/>
    </source>
</evidence>
<keyword evidence="1" id="KW-0732">Signal</keyword>
<dbReference type="RefSeq" id="WP_210220131.1">
    <property type="nucleotide sequence ID" value="NZ_CP072793.1"/>
</dbReference>
<gene>
    <name evidence="2" type="ORF">J9260_06085</name>
</gene>
<sequence length="386" mass="41063">MRCVTWLAGLGVLWLIASSGVQADTATAFQQGSDTAASGAAAASAVNATNATGNVPGYNTAPTEAGLWRDGKVNLSGDGLGKQAGCTTASTSGFNGKECDAINFLGSGRPEYPLTRTDALFNLSNGITKNNRDAVSGMNGGSGTGGCTTVEVKDPDLQSTEHCEEFLEPVDKRCPIGRVVTVDRDANYQCEKSVSSYESLKCRRGFSVNVGTVIKPESFDVNRGSEVPGWSASTFTMNFTVKGTPDSFKIERYQVDNYGQVWINGTKVYENVLPGYSDMRWGSVGYEYVEGWGDWGGYSRMVYKNSGGVTLGDFYDDGCNWGCRGAAPNLDITRYIRQGNNEVVLVCANANGIGPCAIKITGSARELVVLGSLVDNQCSALENRAK</sequence>
<evidence type="ECO:0000313" key="2">
    <source>
        <dbReference type="EMBL" id="QTR54655.1"/>
    </source>
</evidence>
<feature type="chain" id="PRO_5037294470" evidence="1">
    <location>
        <begin position="24"/>
        <end position="386"/>
    </location>
</feature>
<dbReference type="EMBL" id="CP072793">
    <property type="protein sequence ID" value="QTR54655.1"/>
    <property type="molecule type" value="Genomic_DNA"/>
</dbReference>
<protein>
    <submittedName>
        <fullName evidence="2">Uncharacterized protein</fullName>
    </submittedName>
</protein>
<name>A0A975FB07_9GAMM</name>
<dbReference type="AlphaFoldDB" id="A0A975FB07"/>